<dbReference type="GO" id="GO:0005198">
    <property type="term" value="F:structural molecule activity"/>
    <property type="evidence" value="ECO:0007669"/>
    <property type="project" value="InterPro"/>
</dbReference>
<keyword evidence="4" id="KW-0964">Secreted</keyword>
<evidence type="ECO:0000259" key="6">
    <source>
        <dbReference type="Pfam" id="PF00669"/>
    </source>
</evidence>
<reference evidence="8 9" key="1">
    <citation type="submission" date="2016-10" db="EMBL/GenBank/DDBJ databases">
        <authorList>
            <person name="de Groot N.N."/>
        </authorList>
    </citation>
    <scope>NUCLEOTIDE SEQUENCE [LARGE SCALE GENOMIC DNA]</scope>
    <source>
        <strain evidence="8 9">DSM 6059</strain>
    </source>
</reference>
<evidence type="ECO:0000259" key="7">
    <source>
        <dbReference type="Pfam" id="PF00700"/>
    </source>
</evidence>
<evidence type="ECO:0000256" key="2">
    <source>
        <dbReference type="ARBA" id="ARBA00004613"/>
    </source>
</evidence>
<dbReference type="GO" id="GO:0005576">
    <property type="term" value="C:extracellular region"/>
    <property type="evidence" value="ECO:0007669"/>
    <property type="project" value="UniProtKB-SubCell"/>
</dbReference>
<comment type="subcellular location">
    <subcellularLocation>
        <location evidence="1">Bacterial flagellum</location>
    </subcellularLocation>
    <subcellularLocation>
        <location evidence="2">Secreted</location>
    </subcellularLocation>
</comment>
<dbReference type="OrthoDB" id="9768249at2"/>
<keyword evidence="8" id="KW-0969">Cilium</keyword>
<dbReference type="GO" id="GO:0071973">
    <property type="term" value="P:bacterial-type flagellum-dependent cell motility"/>
    <property type="evidence" value="ECO:0007669"/>
    <property type="project" value="InterPro"/>
</dbReference>
<dbReference type="GO" id="GO:0009424">
    <property type="term" value="C:bacterial-type flagellum hook"/>
    <property type="evidence" value="ECO:0007669"/>
    <property type="project" value="InterPro"/>
</dbReference>
<feature type="domain" description="Flagellin C-terminal" evidence="7">
    <location>
        <begin position="431"/>
        <end position="509"/>
    </location>
</feature>
<feature type="domain" description="Flagellin N-terminal" evidence="6">
    <location>
        <begin position="14"/>
        <end position="141"/>
    </location>
</feature>
<evidence type="ECO:0000256" key="4">
    <source>
        <dbReference type="ARBA" id="ARBA00022525"/>
    </source>
</evidence>
<dbReference type="RefSeq" id="WP_091981738.1">
    <property type="nucleotide sequence ID" value="NZ_FOLO01000006.1"/>
</dbReference>
<dbReference type="Pfam" id="PF00669">
    <property type="entry name" value="Flagellin_N"/>
    <property type="match status" value="1"/>
</dbReference>
<dbReference type="AlphaFoldDB" id="A0A1I1HLJ2"/>
<keyword evidence="9" id="KW-1185">Reference proteome</keyword>
<sequence>MRIGTQNFYDRSLFSLQTRQSNLDRAQEELSTGKKILRPSDDPVASNTIIKLKSEISVSDRYVNAQGTASRFNEVEESNLSSMNVIMLRVQELLVQAGNGSLDSVSLNAIGIELDKRADELFALSNSKNSNGDYLYSGFQTNTIPYKEDKFGYAQYQGDSGQREVLVAASYKVEVNDPGNSFIDNVSSPYGHFLNTAGGGNTGTLDLSVGLVSDSTEFTQPTAPASAYQVVFSGTAPAPATSYHVIDVQTGITVTPSRNFTPGDDIQVQGISIKTDASTRAEVNDTFSITAAPGNTEKSLHWVLKQAIETMKVTGNNYTAMPNPTSTVGISGGNIIKPDEHTLADFDIILTPGAPDTVQVNEVDRSTIPVTVLSTPVPAQTYNPTGTKLEFNGIELDLAGPAPAAADTIRLDRPESSRRGQLLGDLQQDLKNAFTNVDNIRSQVGARLNTIDNEANAQFKFKEVSVTALANLEEVDIYAAMQTFQSSMTGLQASQQAFAKVQELSLFNFI</sequence>
<dbReference type="InterPro" id="IPR001029">
    <property type="entry name" value="Flagellin_N"/>
</dbReference>
<dbReference type="PANTHER" id="PTHR42792:SF1">
    <property type="entry name" value="FLAGELLAR HOOK-ASSOCIATED PROTEIN 3"/>
    <property type="match status" value="1"/>
</dbReference>
<keyword evidence="8" id="KW-0966">Cell projection</keyword>
<proteinExistence type="inferred from homology"/>
<dbReference type="InterPro" id="IPR013384">
    <property type="entry name" value="Flagell_FlgL"/>
</dbReference>
<gene>
    <name evidence="8" type="ORF">SAMN02745724_01256</name>
</gene>
<keyword evidence="8" id="KW-0282">Flagellum</keyword>
<dbReference type="InterPro" id="IPR046358">
    <property type="entry name" value="Flagellin_C"/>
</dbReference>
<evidence type="ECO:0000313" key="8">
    <source>
        <dbReference type="EMBL" id="SFC24824.1"/>
    </source>
</evidence>
<evidence type="ECO:0000256" key="1">
    <source>
        <dbReference type="ARBA" id="ARBA00004365"/>
    </source>
</evidence>
<evidence type="ECO:0000256" key="5">
    <source>
        <dbReference type="ARBA" id="ARBA00023143"/>
    </source>
</evidence>
<dbReference type="Proteomes" id="UP000198862">
    <property type="component" value="Unassembled WGS sequence"/>
</dbReference>
<keyword evidence="5" id="KW-0975">Bacterial flagellum</keyword>
<dbReference type="EMBL" id="FOLO01000006">
    <property type="protein sequence ID" value="SFC24824.1"/>
    <property type="molecule type" value="Genomic_DNA"/>
</dbReference>
<dbReference type="InterPro" id="IPR001492">
    <property type="entry name" value="Flagellin"/>
</dbReference>
<dbReference type="NCBIfam" id="TIGR02550">
    <property type="entry name" value="flagell_flgL"/>
    <property type="match status" value="1"/>
</dbReference>
<dbReference type="SUPFAM" id="SSF64518">
    <property type="entry name" value="Phase 1 flagellin"/>
    <property type="match status" value="1"/>
</dbReference>
<evidence type="ECO:0000256" key="3">
    <source>
        <dbReference type="ARBA" id="ARBA00005709"/>
    </source>
</evidence>
<name>A0A1I1HLJ2_9GAMM</name>
<dbReference type="STRING" id="1123010.SAMN02745724_01256"/>
<organism evidence="8 9">
    <name type="scientific">Pseudoalteromonas denitrificans DSM 6059</name>
    <dbReference type="NCBI Taxonomy" id="1123010"/>
    <lineage>
        <taxon>Bacteria</taxon>
        <taxon>Pseudomonadati</taxon>
        <taxon>Pseudomonadota</taxon>
        <taxon>Gammaproteobacteria</taxon>
        <taxon>Alteromonadales</taxon>
        <taxon>Pseudoalteromonadaceae</taxon>
        <taxon>Pseudoalteromonas</taxon>
    </lineage>
</organism>
<protein>
    <submittedName>
        <fullName evidence="8">Flagellin C-terminal helical region</fullName>
    </submittedName>
</protein>
<comment type="similarity">
    <text evidence="3">Belongs to the bacterial flagellin family.</text>
</comment>
<dbReference type="Gene3D" id="1.20.1330.10">
    <property type="entry name" value="f41 fragment of flagellin, N-terminal domain"/>
    <property type="match status" value="2"/>
</dbReference>
<evidence type="ECO:0000313" key="9">
    <source>
        <dbReference type="Proteomes" id="UP000198862"/>
    </source>
</evidence>
<dbReference type="Pfam" id="PF00700">
    <property type="entry name" value="Flagellin_C"/>
    <property type="match status" value="1"/>
</dbReference>
<dbReference type="PANTHER" id="PTHR42792">
    <property type="entry name" value="FLAGELLIN"/>
    <property type="match status" value="1"/>
</dbReference>
<accession>A0A1I1HLJ2</accession>